<feature type="signal peptide" evidence="1">
    <location>
        <begin position="1"/>
        <end position="17"/>
    </location>
</feature>
<dbReference type="InParanoid" id="S8E705"/>
<dbReference type="PROSITE" id="PS51257">
    <property type="entry name" value="PROKAR_LIPOPROTEIN"/>
    <property type="match status" value="1"/>
</dbReference>
<name>S8E705_FOMSC</name>
<dbReference type="OrthoDB" id="5588482at2759"/>
<evidence type="ECO:0000313" key="2">
    <source>
        <dbReference type="EMBL" id="EPT00443.1"/>
    </source>
</evidence>
<evidence type="ECO:0000313" key="3">
    <source>
        <dbReference type="Proteomes" id="UP000015241"/>
    </source>
</evidence>
<accession>S8E705</accession>
<sequence>MMKSVAVLPILAASALASSALIPSGISSGCSSFLDSFNQDTSLESCISPLLTATAQFGAGASNTSNPTSSTVSSALSSVCSASTCSSQAVGTQLSKFYAACLVELTSNVNKDVLRTYDVLYSIVPLQQAVCTKNSNGDFCVLDIASSNSSSVSSATGESFQSISENLYSDASSSDGSQTPVSIVPNTTTFAQNNLLFFFLSPSLSSSELCTSCTRDVMTAYLSFENLVPYAPGIASSTLMSGQTALYKGVLSTCGQSFMNGAAQAAGAISGGETAGSGAPSSMVVGTKTVGAVVGAAVLALIAML</sequence>
<evidence type="ECO:0000256" key="1">
    <source>
        <dbReference type="SAM" id="SignalP"/>
    </source>
</evidence>
<dbReference type="AlphaFoldDB" id="S8E705"/>
<organism evidence="2 3">
    <name type="scientific">Fomitopsis schrenkii</name>
    <name type="common">Brown rot fungus</name>
    <dbReference type="NCBI Taxonomy" id="2126942"/>
    <lineage>
        <taxon>Eukaryota</taxon>
        <taxon>Fungi</taxon>
        <taxon>Dikarya</taxon>
        <taxon>Basidiomycota</taxon>
        <taxon>Agaricomycotina</taxon>
        <taxon>Agaricomycetes</taxon>
        <taxon>Polyporales</taxon>
        <taxon>Fomitopsis</taxon>
    </lineage>
</organism>
<feature type="chain" id="PRO_5004550227" evidence="1">
    <location>
        <begin position="18"/>
        <end position="305"/>
    </location>
</feature>
<proteinExistence type="predicted"/>
<reference evidence="2 3" key="1">
    <citation type="journal article" date="2012" name="Science">
        <title>The Paleozoic origin of enzymatic lignin decomposition reconstructed from 31 fungal genomes.</title>
        <authorList>
            <person name="Floudas D."/>
            <person name="Binder M."/>
            <person name="Riley R."/>
            <person name="Barry K."/>
            <person name="Blanchette R.A."/>
            <person name="Henrissat B."/>
            <person name="Martinez A.T."/>
            <person name="Otillar R."/>
            <person name="Spatafora J.W."/>
            <person name="Yadav J.S."/>
            <person name="Aerts A."/>
            <person name="Benoit I."/>
            <person name="Boyd A."/>
            <person name="Carlson A."/>
            <person name="Copeland A."/>
            <person name="Coutinho P.M."/>
            <person name="de Vries R.P."/>
            <person name="Ferreira P."/>
            <person name="Findley K."/>
            <person name="Foster B."/>
            <person name="Gaskell J."/>
            <person name="Glotzer D."/>
            <person name="Gorecki P."/>
            <person name="Heitman J."/>
            <person name="Hesse C."/>
            <person name="Hori C."/>
            <person name="Igarashi K."/>
            <person name="Jurgens J.A."/>
            <person name="Kallen N."/>
            <person name="Kersten P."/>
            <person name="Kohler A."/>
            <person name="Kuees U."/>
            <person name="Kumar T.K.A."/>
            <person name="Kuo A."/>
            <person name="LaButti K."/>
            <person name="Larrondo L.F."/>
            <person name="Lindquist E."/>
            <person name="Ling A."/>
            <person name="Lombard V."/>
            <person name="Lucas S."/>
            <person name="Lundell T."/>
            <person name="Martin R."/>
            <person name="McLaughlin D.J."/>
            <person name="Morgenstern I."/>
            <person name="Morin E."/>
            <person name="Murat C."/>
            <person name="Nagy L.G."/>
            <person name="Nolan M."/>
            <person name="Ohm R.A."/>
            <person name="Patyshakuliyeva A."/>
            <person name="Rokas A."/>
            <person name="Ruiz-Duenas F.J."/>
            <person name="Sabat G."/>
            <person name="Salamov A."/>
            <person name="Samejima M."/>
            <person name="Schmutz J."/>
            <person name="Slot J.C."/>
            <person name="St John F."/>
            <person name="Stenlid J."/>
            <person name="Sun H."/>
            <person name="Sun S."/>
            <person name="Syed K."/>
            <person name="Tsang A."/>
            <person name="Wiebenga A."/>
            <person name="Young D."/>
            <person name="Pisabarro A."/>
            <person name="Eastwood D.C."/>
            <person name="Martin F."/>
            <person name="Cullen D."/>
            <person name="Grigoriev I.V."/>
            <person name="Hibbett D.S."/>
        </authorList>
    </citation>
    <scope>NUCLEOTIDE SEQUENCE</scope>
    <source>
        <strain evidence="3">FP-58527</strain>
    </source>
</reference>
<dbReference type="EMBL" id="KE504149">
    <property type="protein sequence ID" value="EPT00443.1"/>
    <property type="molecule type" value="Genomic_DNA"/>
</dbReference>
<keyword evidence="1" id="KW-0732">Signal</keyword>
<dbReference type="Proteomes" id="UP000015241">
    <property type="component" value="Unassembled WGS sequence"/>
</dbReference>
<protein>
    <submittedName>
        <fullName evidence="2">Uncharacterized protein</fullName>
    </submittedName>
</protein>
<gene>
    <name evidence="2" type="ORF">FOMPIDRAFT_1060407</name>
</gene>
<dbReference type="HOGENOM" id="CLU_049056_0_0_1"/>
<keyword evidence="3" id="KW-1185">Reference proteome</keyword>
<dbReference type="STRING" id="743788.S8E705"/>
<dbReference type="eggNOG" id="ENOG502S2I3">
    <property type="taxonomic scope" value="Eukaryota"/>
</dbReference>